<keyword evidence="1" id="KW-0472">Membrane</keyword>
<comment type="caution">
    <text evidence="2">The sequence shown here is derived from an EMBL/GenBank/DDBJ whole genome shotgun (WGS) entry which is preliminary data.</text>
</comment>
<keyword evidence="1" id="KW-1133">Transmembrane helix</keyword>
<proteinExistence type="predicted"/>
<evidence type="ECO:0000313" key="3">
    <source>
        <dbReference type="Proteomes" id="UP001596303"/>
    </source>
</evidence>
<dbReference type="EMBL" id="JBHSSW010000009">
    <property type="protein sequence ID" value="MFC6198269.1"/>
    <property type="molecule type" value="Genomic_DNA"/>
</dbReference>
<name>A0ABW1S9P1_9PROT</name>
<reference evidence="3" key="1">
    <citation type="journal article" date="2019" name="Int. J. Syst. Evol. Microbiol.">
        <title>The Global Catalogue of Microorganisms (GCM) 10K type strain sequencing project: providing services to taxonomists for standard genome sequencing and annotation.</title>
        <authorList>
            <consortium name="The Broad Institute Genomics Platform"/>
            <consortium name="The Broad Institute Genome Sequencing Center for Infectious Disease"/>
            <person name="Wu L."/>
            <person name="Ma J."/>
        </authorList>
    </citation>
    <scope>NUCLEOTIDE SEQUENCE [LARGE SCALE GENOMIC DNA]</scope>
    <source>
        <strain evidence="3">CGMCC-1.15741</strain>
    </source>
</reference>
<dbReference type="RefSeq" id="WP_377378358.1">
    <property type="nucleotide sequence ID" value="NZ_JBHSSW010000009.1"/>
</dbReference>
<keyword evidence="1" id="KW-0812">Transmembrane</keyword>
<protein>
    <submittedName>
        <fullName evidence="2">Uncharacterized protein</fullName>
    </submittedName>
</protein>
<dbReference type="Proteomes" id="UP001596303">
    <property type="component" value="Unassembled WGS sequence"/>
</dbReference>
<accession>A0ABW1S9P1</accession>
<gene>
    <name evidence="2" type="ORF">ACFQDM_09275</name>
</gene>
<organism evidence="2 3">
    <name type="scientific">Ponticaulis profundi</name>
    <dbReference type="NCBI Taxonomy" id="2665222"/>
    <lineage>
        <taxon>Bacteria</taxon>
        <taxon>Pseudomonadati</taxon>
        <taxon>Pseudomonadota</taxon>
        <taxon>Alphaproteobacteria</taxon>
        <taxon>Hyphomonadales</taxon>
        <taxon>Hyphomonadaceae</taxon>
        <taxon>Ponticaulis</taxon>
    </lineage>
</organism>
<sequence length="71" mass="7675">MTRRLPKISLVIPLLMGGALQPAAAQERAPDRMMMDGGMMGSGLFGMILMLLAVLFLLLGIAALIKYLRSK</sequence>
<evidence type="ECO:0000313" key="2">
    <source>
        <dbReference type="EMBL" id="MFC6198269.1"/>
    </source>
</evidence>
<evidence type="ECO:0000256" key="1">
    <source>
        <dbReference type="SAM" id="Phobius"/>
    </source>
</evidence>
<keyword evidence="3" id="KW-1185">Reference proteome</keyword>
<feature type="transmembrane region" description="Helical" evidence="1">
    <location>
        <begin position="41"/>
        <end position="65"/>
    </location>
</feature>